<dbReference type="GO" id="GO:0030837">
    <property type="term" value="P:negative regulation of actin filament polymerization"/>
    <property type="evidence" value="ECO:0007669"/>
    <property type="project" value="InterPro"/>
</dbReference>
<dbReference type="OrthoDB" id="5406014at2759"/>
<evidence type="ECO:0000256" key="3">
    <source>
        <dbReference type="SAM" id="MobiDB-lite"/>
    </source>
</evidence>
<comment type="caution">
    <text evidence="4">The sequence shown here is derived from an EMBL/GenBank/DDBJ whole genome shotgun (WGS) entry which is preliminary data.</text>
</comment>
<keyword evidence="1" id="KW-0677">Repeat</keyword>
<accession>A0A8K0KAW3</accession>
<dbReference type="PANTHER" id="PTHR24168:SF21">
    <property type="entry name" value="KANK, ISOFORM D"/>
    <property type="match status" value="1"/>
</dbReference>
<feature type="non-terminal residue" evidence="4">
    <location>
        <position position="1"/>
    </location>
</feature>
<organism evidence="4 5">
    <name type="scientific">Ladona fulva</name>
    <name type="common">Scarce chaser dragonfly</name>
    <name type="synonym">Libellula fulva</name>
    <dbReference type="NCBI Taxonomy" id="123851"/>
    <lineage>
        <taxon>Eukaryota</taxon>
        <taxon>Metazoa</taxon>
        <taxon>Ecdysozoa</taxon>
        <taxon>Arthropoda</taxon>
        <taxon>Hexapoda</taxon>
        <taxon>Insecta</taxon>
        <taxon>Pterygota</taxon>
        <taxon>Palaeoptera</taxon>
        <taxon>Odonata</taxon>
        <taxon>Epiprocta</taxon>
        <taxon>Anisoptera</taxon>
        <taxon>Libelluloidea</taxon>
        <taxon>Libellulidae</taxon>
        <taxon>Ladona</taxon>
    </lineage>
</organism>
<dbReference type="PANTHER" id="PTHR24168">
    <property type="entry name" value="KN MOTIF AND ANKYRIN REPEAT DOMAIN-CONTAINING"/>
    <property type="match status" value="1"/>
</dbReference>
<gene>
    <name evidence="4" type="ORF">J437_LFUL010141</name>
</gene>
<sequence>MQICRAATVKMGVTSPNQGHHALINGTSGNNIISTRVEQNVGIETRSSERNLCKCCPYGYHIDVDFVRFCEALTGSEGWGDTGKRIRRSRRRQRQSMEGLLGLTGPSVWLMEHHLPKIPQEWPATAVAPDPAGASAMVKDALQQAVLDFEDTLKRSSHKGILKDQRGIISIDGNRHQKEVLHIAYAPASPTSMPSQLPVHPNSTSRRERDSASSTSSLISTTSSIMNHVPASTGPLHVSTSMSSTQEIVHESCNKILTTCTSDTNLHGQSSVYHQHDSDGGSVGSNASGGLSTEALQNIREQMALSLEKMKEMEEKLKLIPILQ</sequence>
<dbReference type="InterPro" id="IPR047184">
    <property type="entry name" value="KANK1-4"/>
</dbReference>
<dbReference type="Pfam" id="PF12075">
    <property type="entry name" value="KN_motif"/>
    <property type="match status" value="1"/>
</dbReference>
<dbReference type="GO" id="GO:0005737">
    <property type="term" value="C:cytoplasm"/>
    <property type="evidence" value="ECO:0007669"/>
    <property type="project" value="TreeGrafter"/>
</dbReference>
<reference evidence="4" key="2">
    <citation type="submission" date="2017-10" db="EMBL/GenBank/DDBJ databases">
        <title>Ladona fulva Genome sequencing and assembly.</title>
        <authorList>
            <person name="Murali S."/>
            <person name="Richards S."/>
            <person name="Bandaranaike D."/>
            <person name="Bellair M."/>
            <person name="Blankenburg K."/>
            <person name="Chao H."/>
            <person name="Dinh H."/>
            <person name="Doddapaneni H."/>
            <person name="Dugan-Rocha S."/>
            <person name="Elkadiri S."/>
            <person name="Gnanaolivu R."/>
            <person name="Hernandez B."/>
            <person name="Skinner E."/>
            <person name="Javaid M."/>
            <person name="Lee S."/>
            <person name="Li M."/>
            <person name="Ming W."/>
            <person name="Munidasa M."/>
            <person name="Muniz J."/>
            <person name="Nguyen L."/>
            <person name="Hughes D."/>
            <person name="Osuji N."/>
            <person name="Pu L.-L."/>
            <person name="Puazo M."/>
            <person name="Qu C."/>
            <person name="Quiroz J."/>
            <person name="Raj R."/>
            <person name="Weissenberger G."/>
            <person name="Xin Y."/>
            <person name="Zou X."/>
            <person name="Han Y."/>
            <person name="Worley K."/>
            <person name="Muzny D."/>
            <person name="Gibbs R."/>
        </authorList>
    </citation>
    <scope>NUCLEOTIDE SEQUENCE</scope>
    <source>
        <strain evidence="4">Sampled in the wild</strain>
    </source>
</reference>
<dbReference type="InterPro" id="IPR021939">
    <property type="entry name" value="KN_motif"/>
</dbReference>
<evidence type="ECO:0000313" key="4">
    <source>
        <dbReference type="EMBL" id="KAG8229078.1"/>
    </source>
</evidence>
<protein>
    <submittedName>
        <fullName evidence="4">Uncharacterized protein</fullName>
    </submittedName>
</protein>
<dbReference type="EMBL" id="KZ308409">
    <property type="protein sequence ID" value="KAG8229078.1"/>
    <property type="molecule type" value="Genomic_DNA"/>
</dbReference>
<evidence type="ECO:0000256" key="1">
    <source>
        <dbReference type="ARBA" id="ARBA00022737"/>
    </source>
</evidence>
<evidence type="ECO:0000256" key="2">
    <source>
        <dbReference type="ARBA" id="ARBA00023043"/>
    </source>
</evidence>
<feature type="region of interest" description="Disordered" evidence="3">
    <location>
        <begin position="187"/>
        <end position="227"/>
    </location>
</feature>
<dbReference type="AlphaFoldDB" id="A0A8K0KAW3"/>
<keyword evidence="2" id="KW-0040">ANK repeat</keyword>
<reference evidence="4" key="1">
    <citation type="submission" date="2013-04" db="EMBL/GenBank/DDBJ databases">
        <authorList>
            <person name="Qu J."/>
            <person name="Murali S.C."/>
            <person name="Bandaranaike D."/>
            <person name="Bellair M."/>
            <person name="Blankenburg K."/>
            <person name="Chao H."/>
            <person name="Dinh H."/>
            <person name="Doddapaneni H."/>
            <person name="Downs B."/>
            <person name="Dugan-Rocha S."/>
            <person name="Elkadiri S."/>
            <person name="Gnanaolivu R.D."/>
            <person name="Hernandez B."/>
            <person name="Javaid M."/>
            <person name="Jayaseelan J.C."/>
            <person name="Lee S."/>
            <person name="Li M."/>
            <person name="Ming W."/>
            <person name="Munidasa M."/>
            <person name="Muniz J."/>
            <person name="Nguyen L."/>
            <person name="Ongeri F."/>
            <person name="Osuji N."/>
            <person name="Pu L.-L."/>
            <person name="Puazo M."/>
            <person name="Qu C."/>
            <person name="Quiroz J."/>
            <person name="Raj R."/>
            <person name="Weissenberger G."/>
            <person name="Xin Y."/>
            <person name="Zou X."/>
            <person name="Han Y."/>
            <person name="Richards S."/>
            <person name="Worley K."/>
            <person name="Muzny D."/>
            <person name="Gibbs R."/>
        </authorList>
    </citation>
    <scope>NUCLEOTIDE SEQUENCE</scope>
    <source>
        <strain evidence="4">Sampled in the wild</strain>
    </source>
</reference>
<keyword evidence="5" id="KW-1185">Reference proteome</keyword>
<evidence type="ECO:0000313" key="5">
    <source>
        <dbReference type="Proteomes" id="UP000792457"/>
    </source>
</evidence>
<feature type="compositionally biased region" description="Low complexity" evidence="3">
    <location>
        <begin position="212"/>
        <end position="224"/>
    </location>
</feature>
<dbReference type="Proteomes" id="UP000792457">
    <property type="component" value="Unassembled WGS sequence"/>
</dbReference>
<dbReference type="GO" id="GO:0005856">
    <property type="term" value="C:cytoskeleton"/>
    <property type="evidence" value="ECO:0007669"/>
    <property type="project" value="TreeGrafter"/>
</dbReference>
<name>A0A8K0KAW3_LADFU</name>
<proteinExistence type="predicted"/>